<reference evidence="4" key="1">
    <citation type="journal article" date="2019" name="Int. J. Syst. Evol. Microbiol.">
        <title>The Global Catalogue of Microorganisms (GCM) 10K type strain sequencing project: providing services to taxonomists for standard genome sequencing and annotation.</title>
        <authorList>
            <consortium name="The Broad Institute Genomics Platform"/>
            <consortium name="The Broad Institute Genome Sequencing Center for Infectious Disease"/>
            <person name="Wu L."/>
            <person name="Ma J."/>
        </authorList>
    </citation>
    <scope>NUCLEOTIDE SEQUENCE [LARGE SCALE GENOMIC DNA]</scope>
    <source>
        <strain evidence="4">JCM 16021</strain>
    </source>
</reference>
<organism evidence="3 4">
    <name type="scientific">Nocardioides bigeumensis</name>
    <dbReference type="NCBI Taxonomy" id="433657"/>
    <lineage>
        <taxon>Bacteria</taxon>
        <taxon>Bacillati</taxon>
        <taxon>Actinomycetota</taxon>
        <taxon>Actinomycetes</taxon>
        <taxon>Propionibacteriales</taxon>
        <taxon>Nocardioidaceae</taxon>
        <taxon>Nocardioides</taxon>
    </lineage>
</organism>
<feature type="region of interest" description="Disordered" evidence="1">
    <location>
        <begin position="47"/>
        <end position="95"/>
    </location>
</feature>
<accession>A0ABP5JS40</accession>
<sequence length="183" mass="19724">MPEIVGERLDVALSDIERAGFDEEVEVLGGGTFGVLDESNWTVCSQEPVSGEEITSAPRITVDRSCKGDDQGDPEAAESDEAADDQAVAAQRKKEKKRKQKAVAAVSDTFVMPALVGMNLQEAQNRLQARGSFLLTQTDGTGQERFQMLDYNWKVCGQRPAAGTVTDVATLVELVAVKLSESC</sequence>
<dbReference type="Proteomes" id="UP001500575">
    <property type="component" value="Unassembled WGS sequence"/>
</dbReference>
<keyword evidence="4" id="KW-1185">Reference proteome</keyword>
<evidence type="ECO:0000313" key="3">
    <source>
        <dbReference type="EMBL" id="GAA2121896.1"/>
    </source>
</evidence>
<comment type="caution">
    <text evidence="3">The sequence shown here is derived from an EMBL/GenBank/DDBJ whole genome shotgun (WGS) entry which is preliminary data.</text>
</comment>
<dbReference type="PROSITE" id="PS51178">
    <property type="entry name" value="PASTA"/>
    <property type="match status" value="1"/>
</dbReference>
<dbReference type="InterPro" id="IPR005543">
    <property type="entry name" value="PASTA_dom"/>
</dbReference>
<evidence type="ECO:0000259" key="2">
    <source>
        <dbReference type="PROSITE" id="PS51178"/>
    </source>
</evidence>
<evidence type="ECO:0000256" key="1">
    <source>
        <dbReference type="SAM" id="MobiDB-lite"/>
    </source>
</evidence>
<dbReference type="Gene3D" id="3.30.10.20">
    <property type="match status" value="1"/>
</dbReference>
<feature type="compositionally biased region" description="Acidic residues" evidence="1">
    <location>
        <begin position="71"/>
        <end position="84"/>
    </location>
</feature>
<proteinExistence type="predicted"/>
<gene>
    <name evidence="3" type="ORF">GCM10009843_16540</name>
</gene>
<evidence type="ECO:0000313" key="4">
    <source>
        <dbReference type="Proteomes" id="UP001500575"/>
    </source>
</evidence>
<feature type="compositionally biased region" description="Basic and acidic residues" evidence="1">
    <location>
        <begin position="61"/>
        <end position="70"/>
    </location>
</feature>
<protein>
    <recommendedName>
        <fullName evidence="2">PASTA domain-containing protein</fullName>
    </recommendedName>
</protein>
<feature type="domain" description="PASTA" evidence="2">
    <location>
        <begin position="106"/>
        <end position="178"/>
    </location>
</feature>
<dbReference type="EMBL" id="BAAAQQ010000007">
    <property type="protein sequence ID" value="GAA2121896.1"/>
    <property type="molecule type" value="Genomic_DNA"/>
</dbReference>
<dbReference type="RefSeq" id="WP_344303209.1">
    <property type="nucleotide sequence ID" value="NZ_BAAAQQ010000007.1"/>
</dbReference>
<name>A0ABP5JS40_9ACTN</name>